<dbReference type="EC" id="2.6.1.9" evidence="3"/>
<dbReference type="InterPro" id="IPR004839">
    <property type="entry name" value="Aminotransferase_I/II_large"/>
</dbReference>
<evidence type="ECO:0000256" key="3">
    <source>
        <dbReference type="ARBA" id="ARBA00012748"/>
    </source>
</evidence>
<evidence type="ECO:0000256" key="4">
    <source>
        <dbReference type="ARBA" id="ARBA00022576"/>
    </source>
</evidence>
<evidence type="ECO:0000256" key="8">
    <source>
        <dbReference type="ARBA" id="ARBA00023102"/>
    </source>
</evidence>
<evidence type="ECO:0000259" key="11">
    <source>
        <dbReference type="Pfam" id="PF00155"/>
    </source>
</evidence>
<evidence type="ECO:0000256" key="10">
    <source>
        <dbReference type="SAM" id="MobiDB-lite"/>
    </source>
</evidence>
<dbReference type="InterPro" id="IPR015422">
    <property type="entry name" value="PyrdxlP-dep_Trfase_small"/>
</dbReference>
<comment type="catalytic activity">
    <reaction evidence="9">
        <text>L-histidinol phosphate + 2-oxoglutarate = 3-(imidazol-4-yl)-2-oxopropyl phosphate + L-glutamate</text>
        <dbReference type="Rhea" id="RHEA:23744"/>
        <dbReference type="ChEBI" id="CHEBI:16810"/>
        <dbReference type="ChEBI" id="CHEBI:29985"/>
        <dbReference type="ChEBI" id="CHEBI:57766"/>
        <dbReference type="ChEBI" id="CHEBI:57980"/>
        <dbReference type="EC" id="2.6.1.9"/>
    </reaction>
</comment>
<evidence type="ECO:0000256" key="6">
    <source>
        <dbReference type="ARBA" id="ARBA00022679"/>
    </source>
</evidence>
<gene>
    <name evidence="12" type="ORF">MW290_12455</name>
</gene>
<dbReference type="PANTHER" id="PTHR43643:SF6">
    <property type="entry name" value="HISTIDINOL-PHOSPHATE AMINOTRANSFERASE"/>
    <property type="match status" value="1"/>
</dbReference>
<evidence type="ECO:0000256" key="1">
    <source>
        <dbReference type="ARBA" id="ARBA00005011"/>
    </source>
</evidence>
<dbReference type="RefSeq" id="WP_250194970.1">
    <property type="nucleotide sequence ID" value="NZ_CP097635.1"/>
</dbReference>
<dbReference type="Proteomes" id="UP001056201">
    <property type="component" value="Chromosome 1"/>
</dbReference>
<keyword evidence="8" id="KW-0368">Histidine biosynthesis</keyword>
<name>A0ABY4S4S3_AQUTE</name>
<reference evidence="12" key="1">
    <citation type="submission" date="2022-05" db="EMBL/GenBank/DDBJ databases">
        <title>An RpoN-dependent PEP-CTERM gene is involved in floc formation of an Aquincola tertiaricarbonis strain.</title>
        <authorList>
            <person name="Qiu D."/>
            <person name="Xia M."/>
        </authorList>
    </citation>
    <scope>NUCLEOTIDE SEQUENCE</scope>
    <source>
        <strain evidence="12">RN12</strain>
    </source>
</reference>
<dbReference type="InterPro" id="IPR015421">
    <property type="entry name" value="PyrdxlP-dep_Trfase_major"/>
</dbReference>
<evidence type="ECO:0000256" key="9">
    <source>
        <dbReference type="ARBA" id="ARBA00047481"/>
    </source>
</evidence>
<dbReference type="Pfam" id="PF00155">
    <property type="entry name" value="Aminotran_1_2"/>
    <property type="match status" value="1"/>
</dbReference>
<dbReference type="Gene3D" id="3.90.1150.10">
    <property type="entry name" value="Aspartate Aminotransferase, domain 1"/>
    <property type="match status" value="1"/>
</dbReference>
<keyword evidence="7" id="KW-0663">Pyridoxal phosphate</keyword>
<dbReference type="PANTHER" id="PTHR43643">
    <property type="entry name" value="HISTIDINOL-PHOSPHATE AMINOTRANSFERASE 2"/>
    <property type="match status" value="1"/>
</dbReference>
<evidence type="ECO:0000313" key="12">
    <source>
        <dbReference type="EMBL" id="URI06708.1"/>
    </source>
</evidence>
<keyword evidence="13" id="KW-1185">Reference proteome</keyword>
<dbReference type="InterPro" id="IPR050106">
    <property type="entry name" value="HistidinolP_aminotransfase"/>
</dbReference>
<evidence type="ECO:0000256" key="5">
    <source>
        <dbReference type="ARBA" id="ARBA00022605"/>
    </source>
</evidence>
<sequence length="330" mass="35052">MTRTHGGPDARGPARFDFSTNANATGPCPMALAAVQAADASRYPDPGYTALRARLAAFHGVAPQRILLAASGSEFIQRITAVGARLQPGPVDVPALAYGDYRAAAQAWGREVVTADDPRATLRWQAEPSSPLGQDAPPPADPGDRPTVLDAVYAPLRLQGQGAWTAVQRDQVFVMHSPNKALGLCGVRGAYVVAPDAASGLAWDVAAWCQALQAAEASWLLSAQGVAMLQSWTQEGTQQWLRESLVVLRGWKAELVELLDQRCFELQPSVTPFFVARPPEGLKAAALREAGIAVRETTSFGLPGCWRLSAQPGDAMQALATSMDKEQAAC</sequence>
<comment type="similarity">
    <text evidence="2">Belongs to the class-II pyridoxal-phosphate-dependent aminotransferase family. Histidinol-phosphate aminotransferase subfamily.</text>
</comment>
<dbReference type="InterPro" id="IPR015424">
    <property type="entry name" value="PyrdxlP-dep_Trfase"/>
</dbReference>
<accession>A0ABY4S4S3</accession>
<keyword evidence="6" id="KW-0808">Transferase</keyword>
<feature type="domain" description="Aminotransferase class I/classII large" evidence="11">
    <location>
        <begin position="17"/>
        <end position="310"/>
    </location>
</feature>
<comment type="pathway">
    <text evidence="1">Amino-acid biosynthesis; L-histidine biosynthesis; L-histidine from 5-phospho-alpha-D-ribose 1-diphosphate: step 7/9.</text>
</comment>
<feature type="region of interest" description="Disordered" evidence="10">
    <location>
        <begin position="125"/>
        <end position="145"/>
    </location>
</feature>
<dbReference type="Gene3D" id="3.40.640.10">
    <property type="entry name" value="Type I PLP-dependent aspartate aminotransferase-like (Major domain)"/>
    <property type="match status" value="2"/>
</dbReference>
<evidence type="ECO:0000256" key="7">
    <source>
        <dbReference type="ARBA" id="ARBA00022898"/>
    </source>
</evidence>
<proteinExistence type="inferred from homology"/>
<dbReference type="EMBL" id="CP097635">
    <property type="protein sequence ID" value="URI06708.1"/>
    <property type="molecule type" value="Genomic_DNA"/>
</dbReference>
<evidence type="ECO:0000256" key="2">
    <source>
        <dbReference type="ARBA" id="ARBA00007970"/>
    </source>
</evidence>
<keyword evidence="4 12" id="KW-0032">Aminotransferase</keyword>
<protein>
    <recommendedName>
        <fullName evidence="3">histidinol-phosphate transaminase</fullName>
        <ecNumber evidence="3">2.6.1.9</ecNumber>
    </recommendedName>
</protein>
<keyword evidence="5" id="KW-0028">Amino-acid biosynthesis</keyword>
<evidence type="ECO:0000313" key="13">
    <source>
        <dbReference type="Proteomes" id="UP001056201"/>
    </source>
</evidence>
<dbReference type="SUPFAM" id="SSF53383">
    <property type="entry name" value="PLP-dependent transferases"/>
    <property type="match status" value="1"/>
</dbReference>
<dbReference type="GO" id="GO:0008483">
    <property type="term" value="F:transaminase activity"/>
    <property type="evidence" value="ECO:0007669"/>
    <property type="project" value="UniProtKB-KW"/>
</dbReference>
<organism evidence="12 13">
    <name type="scientific">Aquincola tertiaricarbonis</name>
    <dbReference type="NCBI Taxonomy" id="391953"/>
    <lineage>
        <taxon>Bacteria</taxon>
        <taxon>Pseudomonadati</taxon>
        <taxon>Pseudomonadota</taxon>
        <taxon>Betaproteobacteria</taxon>
        <taxon>Burkholderiales</taxon>
        <taxon>Sphaerotilaceae</taxon>
        <taxon>Aquincola</taxon>
    </lineage>
</organism>